<evidence type="ECO:0000256" key="3">
    <source>
        <dbReference type="ARBA" id="ARBA00022989"/>
    </source>
</evidence>
<keyword evidence="10" id="KW-1185">Reference proteome</keyword>
<dbReference type="PROSITE" id="PS51012">
    <property type="entry name" value="ABC_TM2"/>
    <property type="match status" value="1"/>
</dbReference>
<evidence type="ECO:0000256" key="2">
    <source>
        <dbReference type="ARBA" id="ARBA00022692"/>
    </source>
</evidence>
<dbReference type="InterPro" id="IPR013525">
    <property type="entry name" value="ABC2_TM"/>
</dbReference>
<feature type="domain" description="ABC transmembrane type-2" evidence="8">
    <location>
        <begin position="53"/>
        <end position="274"/>
    </location>
</feature>
<dbReference type="PANTHER" id="PTHR43229:SF2">
    <property type="entry name" value="NODULATION PROTEIN J"/>
    <property type="match status" value="1"/>
</dbReference>
<evidence type="ECO:0000256" key="7">
    <source>
        <dbReference type="SAM" id="MobiDB-lite"/>
    </source>
</evidence>
<organism evidence="9 10">
    <name type="scientific">Catenulispora subtropica</name>
    <dbReference type="NCBI Taxonomy" id="450798"/>
    <lineage>
        <taxon>Bacteria</taxon>
        <taxon>Bacillati</taxon>
        <taxon>Actinomycetota</taxon>
        <taxon>Actinomycetes</taxon>
        <taxon>Catenulisporales</taxon>
        <taxon>Catenulisporaceae</taxon>
        <taxon>Catenulispora</taxon>
    </lineage>
</organism>
<dbReference type="PIRSF" id="PIRSF006648">
    <property type="entry name" value="DrrB"/>
    <property type="match status" value="1"/>
</dbReference>
<dbReference type="PANTHER" id="PTHR43229">
    <property type="entry name" value="NODULATION PROTEIN J"/>
    <property type="match status" value="1"/>
</dbReference>
<dbReference type="InterPro" id="IPR047817">
    <property type="entry name" value="ABC2_TM_bact-type"/>
</dbReference>
<feature type="region of interest" description="Disordered" evidence="7">
    <location>
        <begin position="1"/>
        <end position="25"/>
    </location>
</feature>
<keyword evidence="5" id="KW-0046">Antibiotic resistance</keyword>
<keyword evidence="4 6" id="KW-0472">Membrane</keyword>
<protein>
    <recommendedName>
        <fullName evidence="6">Transport permease protein</fullName>
    </recommendedName>
</protein>
<keyword evidence="2 6" id="KW-0812">Transmembrane</keyword>
<comment type="subcellular location">
    <subcellularLocation>
        <location evidence="6">Cell membrane</location>
        <topology evidence="6">Multi-pass membrane protein</topology>
    </subcellularLocation>
    <subcellularLocation>
        <location evidence="1">Membrane</location>
        <topology evidence="1">Multi-pass membrane protein</topology>
    </subcellularLocation>
</comment>
<comment type="similarity">
    <text evidence="6">Belongs to the ABC-2 integral membrane protein family.</text>
</comment>
<dbReference type="InterPro" id="IPR051784">
    <property type="entry name" value="Nod_factor_ABC_transporter"/>
</dbReference>
<feature type="transmembrane region" description="Helical" evidence="6">
    <location>
        <begin position="131"/>
        <end position="158"/>
    </location>
</feature>
<evidence type="ECO:0000313" key="9">
    <source>
        <dbReference type="EMBL" id="GAA1954974.1"/>
    </source>
</evidence>
<proteinExistence type="inferred from homology"/>
<dbReference type="EMBL" id="BAAAQM010000003">
    <property type="protein sequence ID" value="GAA1954974.1"/>
    <property type="molecule type" value="Genomic_DNA"/>
</dbReference>
<feature type="transmembrane region" description="Helical" evidence="6">
    <location>
        <begin position="55"/>
        <end position="75"/>
    </location>
</feature>
<name>A0ABP5BZ62_9ACTN</name>
<keyword evidence="3 6" id="KW-1133">Transmembrane helix</keyword>
<dbReference type="Pfam" id="PF01061">
    <property type="entry name" value="ABC2_membrane"/>
    <property type="match status" value="1"/>
</dbReference>
<evidence type="ECO:0000256" key="1">
    <source>
        <dbReference type="ARBA" id="ARBA00004141"/>
    </source>
</evidence>
<evidence type="ECO:0000256" key="6">
    <source>
        <dbReference type="RuleBase" id="RU361157"/>
    </source>
</evidence>
<gene>
    <name evidence="9" type="ORF">GCM10009838_08220</name>
</gene>
<comment type="caution">
    <text evidence="9">The sequence shown here is derived from an EMBL/GenBank/DDBJ whole genome shotgun (WGS) entry which is preliminary data.</text>
</comment>
<feature type="transmembrane region" description="Helical" evidence="6">
    <location>
        <begin position="87"/>
        <end position="110"/>
    </location>
</feature>
<dbReference type="InterPro" id="IPR000412">
    <property type="entry name" value="ABC_2_transport"/>
</dbReference>
<reference evidence="10" key="1">
    <citation type="journal article" date="2019" name="Int. J. Syst. Evol. Microbiol.">
        <title>The Global Catalogue of Microorganisms (GCM) 10K type strain sequencing project: providing services to taxonomists for standard genome sequencing and annotation.</title>
        <authorList>
            <consortium name="The Broad Institute Genomics Platform"/>
            <consortium name="The Broad Institute Genome Sequencing Center for Infectious Disease"/>
            <person name="Wu L."/>
            <person name="Ma J."/>
        </authorList>
    </citation>
    <scope>NUCLEOTIDE SEQUENCE [LARGE SCALE GENOMIC DNA]</scope>
    <source>
        <strain evidence="10">JCM 16013</strain>
    </source>
</reference>
<evidence type="ECO:0000259" key="8">
    <source>
        <dbReference type="PROSITE" id="PS51012"/>
    </source>
</evidence>
<feature type="transmembrane region" description="Helical" evidence="6">
    <location>
        <begin position="164"/>
        <end position="185"/>
    </location>
</feature>
<evidence type="ECO:0000256" key="4">
    <source>
        <dbReference type="ARBA" id="ARBA00023136"/>
    </source>
</evidence>
<sequence length="274" mass="28350">MTATASADETGAVRTSHPAAPLSFTPAPGAAPAPRMILAQAAHEVRLMLRNPEQLLLTIVIPALMMVLFAGESLIATDGPGKRIDFYAPGLFGAAVLSTAFTGLAIATGFERRYGVLKRMGATPLPRWGLIVAKALCVLCVEAIQVALLSVIALAMGWKPHGDPLAVVLLVVLATATFAGLGMLMAGTLRAEATLGLANFVFLLLLAGGGVIIPLSKFPSGVRHVLDALPISALTNGLRDVLQHGAALPWANVGILAAWAVAAIAAAARTFKWE</sequence>
<feature type="transmembrane region" description="Helical" evidence="6">
    <location>
        <begin position="247"/>
        <end position="268"/>
    </location>
</feature>
<keyword evidence="6" id="KW-1003">Cell membrane</keyword>
<accession>A0ABP5BZ62</accession>
<dbReference type="Proteomes" id="UP001499854">
    <property type="component" value="Unassembled WGS sequence"/>
</dbReference>
<dbReference type="RefSeq" id="WP_425558528.1">
    <property type="nucleotide sequence ID" value="NZ_BAAAQM010000003.1"/>
</dbReference>
<evidence type="ECO:0000313" key="10">
    <source>
        <dbReference type="Proteomes" id="UP001499854"/>
    </source>
</evidence>
<feature type="transmembrane region" description="Helical" evidence="6">
    <location>
        <begin position="197"/>
        <end position="216"/>
    </location>
</feature>
<evidence type="ECO:0000256" key="5">
    <source>
        <dbReference type="ARBA" id="ARBA00023251"/>
    </source>
</evidence>
<keyword evidence="6" id="KW-0813">Transport</keyword>